<keyword evidence="1" id="KW-0472">Membrane</keyword>
<dbReference type="Proteomes" id="UP000075881">
    <property type="component" value="Unassembled WGS sequence"/>
</dbReference>
<reference evidence="3" key="1">
    <citation type="submission" date="2013-03" db="EMBL/GenBank/DDBJ databases">
        <title>The Genome Sequence of Anopheles christyi ACHKN1017.</title>
        <authorList>
            <consortium name="The Broad Institute Genomics Platform"/>
            <person name="Neafsey D.E."/>
            <person name="Besansky N."/>
            <person name="Walker B."/>
            <person name="Young S.K."/>
            <person name="Zeng Q."/>
            <person name="Gargeya S."/>
            <person name="Fitzgerald M."/>
            <person name="Haas B."/>
            <person name="Abouelleil A."/>
            <person name="Allen A.W."/>
            <person name="Alvarado L."/>
            <person name="Arachchi H.M."/>
            <person name="Berlin A.M."/>
            <person name="Chapman S.B."/>
            <person name="Gainer-Dewar J."/>
            <person name="Goldberg J."/>
            <person name="Griggs A."/>
            <person name="Gujja S."/>
            <person name="Hansen M."/>
            <person name="Howarth C."/>
            <person name="Imamovic A."/>
            <person name="Ireland A."/>
            <person name="Larimer J."/>
            <person name="McCowan C."/>
            <person name="Murphy C."/>
            <person name="Pearson M."/>
            <person name="Poon T.W."/>
            <person name="Priest M."/>
            <person name="Roberts A."/>
            <person name="Saif S."/>
            <person name="Shea T."/>
            <person name="Sisk P."/>
            <person name="Sykes S."/>
            <person name="Wortman J."/>
            <person name="Nusbaum C."/>
            <person name="Birren B."/>
        </authorList>
    </citation>
    <scope>NUCLEOTIDE SEQUENCE [LARGE SCALE GENOMIC DNA]</scope>
    <source>
        <strain evidence="3">ACHKN1017</strain>
    </source>
</reference>
<keyword evidence="3" id="KW-1185">Reference proteome</keyword>
<keyword evidence="1" id="KW-1133">Transmembrane helix</keyword>
<protein>
    <submittedName>
        <fullName evidence="2">Uncharacterized protein</fullName>
    </submittedName>
</protein>
<dbReference type="EnsemblMetazoa" id="ACHR014284-RA">
    <property type="protein sequence ID" value="ACHR014284-PA"/>
    <property type="gene ID" value="ACHR014284"/>
</dbReference>
<sequence>MLTRWYRAFWYWLRIISNSPIVYVSSIKLTACSRSQIVLYSTRERSASGSSRAHSCCNKLSTSRLTGADAFVAIRACSERSSLCSSAVVRVTMESKLVDPESNFLIVSMLFQSRSKSSSSSESIVKITIFLVLIWLGVHFSALFLI</sequence>
<feature type="transmembrane region" description="Helical" evidence="1">
    <location>
        <begin position="124"/>
        <end position="145"/>
    </location>
</feature>
<reference evidence="2" key="2">
    <citation type="submission" date="2020-05" db="UniProtKB">
        <authorList>
            <consortium name="EnsemblMetazoa"/>
        </authorList>
    </citation>
    <scope>IDENTIFICATION</scope>
    <source>
        <strain evidence="2">ACHKN1017</strain>
    </source>
</reference>
<accession>A0A182KIL3</accession>
<dbReference type="AlphaFoldDB" id="A0A182KIL3"/>
<proteinExistence type="predicted"/>
<keyword evidence="1" id="KW-0812">Transmembrane</keyword>
<organism evidence="2 3">
    <name type="scientific">Anopheles christyi</name>
    <dbReference type="NCBI Taxonomy" id="43041"/>
    <lineage>
        <taxon>Eukaryota</taxon>
        <taxon>Metazoa</taxon>
        <taxon>Ecdysozoa</taxon>
        <taxon>Arthropoda</taxon>
        <taxon>Hexapoda</taxon>
        <taxon>Insecta</taxon>
        <taxon>Pterygota</taxon>
        <taxon>Neoptera</taxon>
        <taxon>Endopterygota</taxon>
        <taxon>Diptera</taxon>
        <taxon>Nematocera</taxon>
        <taxon>Culicoidea</taxon>
        <taxon>Culicidae</taxon>
        <taxon>Anophelinae</taxon>
        <taxon>Anopheles</taxon>
    </lineage>
</organism>
<evidence type="ECO:0000313" key="2">
    <source>
        <dbReference type="EnsemblMetazoa" id="ACHR014284-PA"/>
    </source>
</evidence>
<evidence type="ECO:0000256" key="1">
    <source>
        <dbReference type="SAM" id="Phobius"/>
    </source>
</evidence>
<evidence type="ECO:0000313" key="3">
    <source>
        <dbReference type="Proteomes" id="UP000075881"/>
    </source>
</evidence>
<name>A0A182KIL3_9DIPT</name>
<dbReference type="VEuPathDB" id="VectorBase:ACHR014284"/>